<dbReference type="RefSeq" id="WP_137642920.1">
    <property type="nucleotide sequence ID" value="NZ_BJEA01000012.1"/>
</dbReference>
<name>A0ABV5WU68_9LACO</name>
<evidence type="ECO:0000313" key="3">
    <source>
        <dbReference type="Proteomes" id="UP001589691"/>
    </source>
</evidence>
<comment type="caution">
    <text evidence="2">The sequence shown here is derived from an EMBL/GenBank/DDBJ whole genome shotgun (WGS) entry which is preliminary data.</text>
</comment>
<reference evidence="2 3" key="1">
    <citation type="submission" date="2024-09" db="EMBL/GenBank/DDBJ databases">
        <authorList>
            <person name="Sun Q."/>
            <person name="Mori K."/>
        </authorList>
    </citation>
    <scope>NUCLEOTIDE SEQUENCE [LARGE SCALE GENOMIC DNA]</scope>
    <source>
        <strain evidence="2 3">TBRC 4576</strain>
    </source>
</reference>
<organism evidence="2 3">
    <name type="scientific">Lactiplantibacillus modestisalitolerans</name>
    <dbReference type="NCBI Taxonomy" id="1457219"/>
    <lineage>
        <taxon>Bacteria</taxon>
        <taxon>Bacillati</taxon>
        <taxon>Bacillota</taxon>
        <taxon>Bacilli</taxon>
        <taxon>Lactobacillales</taxon>
        <taxon>Lactobacillaceae</taxon>
        <taxon>Lactiplantibacillus</taxon>
    </lineage>
</organism>
<gene>
    <name evidence="2" type="ORF">ACFFLI_07365</name>
</gene>
<sequence>MRQFYQRYRKQFNGFVWVSGLFFVFLVVFIFGVKGLLDYFTIGRYDWGGYWTSLIHNFLGTFIFFVLILIVECLREKYRRQR</sequence>
<keyword evidence="3" id="KW-1185">Reference proteome</keyword>
<keyword evidence="1" id="KW-0472">Membrane</keyword>
<feature type="transmembrane region" description="Helical" evidence="1">
    <location>
        <begin position="12"/>
        <end position="33"/>
    </location>
</feature>
<dbReference type="Proteomes" id="UP001589691">
    <property type="component" value="Unassembled WGS sequence"/>
</dbReference>
<evidence type="ECO:0000256" key="1">
    <source>
        <dbReference type="SAM" id="Phobius"/>
    </source>
</evidence>
<dbReference type="EMBL" id="JBHLZY010000018">
    <property type="protein sequence ID" value="MFB9769682.1"/>
    <property type="molecule type" value="Genomic_DNA"/>
</dbReference>
<keyword evidence="1" id="KW-0812">Transmembrane</keyword>
<protein>
    <recommendedName>
        <fullName evidence="4">Integral membrane protein</fullName>
    </recommendedName>
</protein>
<evidence type="ECO:0000313" key="2">
    <source>
        <dbReference type="EMBL" id="MFB9769682.1"/>
    </source>
</evidence>
<accession>A0ABV5WU68</accession>
<proteinExistence type="predicted"/>
<keyword evidence="1" id="KW-1133">Transmembrane helix</keyword>
<evidence type="ECO:0008006" key="4">
    <source>
        <dbReference type="Google" id="ProtNLM"/>
    </source>
</evidence>
<feature type="transmembrane region" description="Helical" evidence="1">
    <location>
        <begin position="53"/>
        <end position="74"/>
    </location>
</feature>